<feature type="compositionally biased region" description="Basic and acidic residues" evidence="1">
    <location>
        <begin position="132"/>
        <end position="143"/>
    </location>
</feature>
<dbReference type="Pfam" id="PF00313">
    <property type="entry name" value="CSD"/>
    <property type="match status" value="1"/>
</dbReference>
<dbReference type="PROSITE" id="PS51857">
    <property type="entry name" value="CSD_2"/>
    <property type="match status" value="1"/>
</dbReference>
<reference evidence="3" key="1">
    <citation type="submission" date="2020-11" db="EMBL/GenBank/DDBJ databases">
        <authorList>
            <person name="Tran Van P."/>
        </authorList>
    </citation>
    <scope>NUCLEOTIDE SEQUENCE</scope>
</reference>
<feature type="compositionally biased region" description="Acidic residues" evidence="1">
    <location>
        <begin position="168"/>
        <end position="184"/>
    </location>
</feature>
<dbReference type="EMBL" id="OA882137">
    <property type="protein sequence ID" value="CAD7273144.1"/>
    <property type="molecule type" value="Genomic_DNA"/>
</dbReference>
<sequence>MVESENNRHEGSEGETKEDPQKGKTVLAQQVTGVVKWFNVKAGYGFINRNDTHEDVFVHQSAIRRNNPRKFVRSVGDGEEVEFDVVEGEKGNEAVNVTGPEGAPVKGSVYAPDRRGRGFGYRGYGGNFRGGYRREDGEDEGRPRGRGRGRGRGYGYRNQYSNNRRYEDEEGEDEKADEGSGEEDAPPRVPRTRGRGRGGGGRGYNRGFSYYRGNRRGPPYPNRDHGGEEDASGEGAEKPRSPPQRGRRGGRRGRRANASENEGADGQGYDKHDDEKERGAGDAQRAD</sequence>
<dbReference type="InterPro" id="IPR011129">
    <property type="entry name" value="CSD"/>
</dbReference>
<keyword evidence="4" id="KW-1185">Reference proteome</keyword>
<dbReference type="AlphaFoldDB" id="A0A7R9BDC1"/>
<feature type="compositionally biased region" description="Basic and acidic residues" evidence="1">
    <location>
        <begin position="1"/>
        <end position="22"/>
    </location>
</feature>
<proteinExistence type="predicted"/>
<dbReference type="CDD" id="cd04458">
    <property type="entry name" value="CSP_CDS"/>
    <property type="match status" value="1"/>
</dbReference>
<feature type="domain" description="CSD" evidence="2">
    <location>
        <begin position="30"/>
        <end position="99"/>
    </location>
</feature>
<feature type="compositionally biased region" description="Gly residues" evidence="1">
    <location>
        <begin position="118"/>
        <end position="129"/>
    </location>
</feature>
<gene>
    <name evidence="3" type="ORF">NMOB1V02_LOCUS1047</name>
</gene>
<evidence type="ECO:0000256" key="1">
    <source>
        <dbReference type="SAM" id="MobiDB-lite"/>
    </source>
</evidence>
<protein>
    <recommendedName>
        <fullName evidence="2">CSD domain-containing protein</fullName>
    </recommendedName>
</protein>
<dbReference type="Proteomes" id="UP000678499">
    <property type="component" value="Unassembled WGS sequence"/>
</dbReference>
<dbReference type="PROSITE" id="PS00352">
    <property type="entry name" value="CSD_1"/>
    <property type="match status" value="1"/>
</dbReference>
<dbReference type="InterPro" id="IPR019844">
    <property type="entry name" value="CSD_CS"/>
</dbReference>
<dbReference type="OrthoDB" id="203339at2759"/>
<dbReference type="SMART" id="SM00357">
    <property type="entry name" value="CSP"/>
    <property type="match status" value="1"/>
</dbReference>
<organism evidence="3">
    <name type="scientific">Notodromas monacha</name>
    <dbReference type="NCBI Taxonomy" id="399045"/>
    <lineage>
        <taxon>Eukaryota</taxon>
        <taxon>Metazoa</taxon>
        <taxon>Ecdysozoa</taxon>
        <taxon>Arthropoda</taxon>
        <taxon>Crustacea</taxon>
        <taxon>Oligostraca</taxon>
        <taxon>Ostracoda</taxon>
        <taxon>Podocopa</taxon>
        <taxon>Podocopida</taxon>
        <taxon>Cypridocopina</taxon>
        <taxon>Cypridoidea</taxon>
        <taxon>Cyprididae</taxon>
        <taxon>Notodromas</taxon>
    </lineage>
</organism>
<feature type="compositionally biased region" description="Basic and acidic residues" evidence="1">
    <location>
        <begin position="268"/>
        <end position="287"/>
    </location>
</feature>
<dbReference type="FunFam" id="2.40.50.140:FF:000054">
    <property type="entry name" value="Nuclease-sensitive element-binding protein 1"/>
    <property type="match status" value="1"/>
</dbReference>
<evidence type="ECO:0000259" key="2">
    <source>
        <dbReference type="PROSITE" id="PS51857"/>
    </source>
</evidence>
<dbReference type="InterPro" id="IPR050181">
    <property type="entry name" value="Cold_shock_domain"/>
</dbReference>
<feature type="region of interest" description="Disordered" evidence="1">
    <location>
        <begin position="115"/>
        <end position="287"/>
    </location>
</feature>
<feature type="compositionally biased region" description="Basic residues" evidence="1">
    <location>
        <begin position="245"/>
        <end position="255"/>
    </location>
</feature>
<dbReference type="Gene3D" id="2.40.50.140">
    <property type="entry name" value="Nucleic acid-binding proteins"/>
    <property type="match status" value="1"/>
</dbReference>
<name>A0A7R9BDC1_9CRUS</name>
<evidence type="ECO:0000313" key="4">
    <source>
        <dbReference type="Proteomes" id="UP000678499"/>
    </source>
</evidence>
<evidence type="ECO:0000313" key="3">
    <source>
        <dbReference type="EMBL" id="CAD7273144.1"/>
    </source>
</evidence>
<dbReference type="EMBL" id="CAJPEX010000100">
    <property type="protein sequence ID" value="CAG0913296.1"/>
    <property type="molecule type" value="Genomic_DNA"/>
</dbReference>
<accession>A0A7R9BDC1</accession>
<dbReference type="PRINTS" id="PR00050">
    <property type="entry name" value="COLDSHOCK"/>
</dbReference>
<dbReference type="SUPFAM" id="SSF50249">
    <property type="entry name" value="Nucleic acid-binding proteins"/>
    <property type="match status" value="1"/>
</dbReference>
<dbReference type="InterPro" id="IPR002059">
    <property type="entry name" value="CSP_DNA-bd"/>
</dbReference>
<dbReference type="PANTHER" id="PTHR11544">
    <property type="entry name" value="COLD SHOCK DOMAIN CONTAINING PROTEINS"/>
    <property type="match status" value="1"/>
</dbReference>
<dbReference type="InterPro" id="IPR012340">
    <property type="entry name" value="NA-bd_OB-fold"/>
</dbReference>
<feature type="region of interest" description="Disordered" evidence="1">
    <location>
        <begin position="1"/>
        <end position="25"/>
    </location>
</feature>
<dbReference type="GO" id="GO:0003676">
    <property type="term" value="F:nucleic acid binding"/>
    <property type="evidence" value="ECO:0007669"/>
    <property type="project" value="InterPro"/>
</dbReference>